<dbReference type="EMBL" id="FMHY01000002">
    <property type="protein sequence ID" value="SCL47688.1"/>
    <property type="molecule type" value="Genomic_DNA"/>
</dbReference>
<proteinExistence type="predicted"/>
<evidence type="ECO:0000259" key="1">
    <source>
        <dbReference type="Pfam" id="PF13360"/>
    </source>
</evidence>
<dbReference type="AlphaFoldDB" id="A0A1C6U1A5"/>
<dbReference type="OrthoDB" id="3757373at2"/>
<gene>
    <name evidence="2" type="ORF">GA0070604_1539</name>
</gene>
<dbReference type="Proteomes" id="UP000199696">
    <property type="component" value="Unassembled WGS sequence"/>
</dbReference>
<name>A0A1C6U1A5_9ACTN</name>
<dbReference type="InterPro" id="IPR015943">
    <property type="entry name" value="WD40/YVTN_repeat-like_dom_sf"/>
</dbReference>
<dbReference type="InterPro" id="IPR002372">
    <property type="entry name" value="PQQ_rpt_dom"/>
</dbReference>
<reference evidence="3" key="1">
    <citation type="submission" date="2016-06" db="EMBL/GenBank/DDBJ databases">
        <authorList>
            <person name="Varghese N."/>
            <person name="Submissions Spin"/>
        </authorList>
    </citation>
    <scope>NUCLEOTIDE SEQUENCE [LARGE SCALE GENOMIC DNA]</scope>
    <source>
        <strain evidence="3">DSM 44814</strain>
    </source>
</reference>
<keyword evidence="3" id="KW-1185">Reference proteome</keyword>
<sequence>MASVPARAARCAPKAVLPSRPTVVLERADVTVIDLGELRDDSAPDRPARPPRAVGRPYRCVAVLLAALVTLAGAAPAPRRIAATVPGGPGAAAFVVDDRVYVVEPADPERGTGRRLVAYRVTAYRPRALWQSPLPGGGIVELARMVDGRLLLTGRTTNDAGWETTALDATTGRLGWRRPGAAFLAGDVVFLYTSDGDGADETRRIDARTGETLWSMPTTSADLNLSRGPAGVERVVLAHDSGLTEVFDAASGVRLVARDLRTGEPPFRGRAVVVDGLLLVIDAAGGTVTGYDLDRLDPHWNVPLPSVDYAERCGRSLCLYRQDGGVWVVDPATGATRWSDRRWVAATAAADGLLLVAELAPAASSVLAVVEEATGRLVAEFGEWQVVPRGDEDGPMIGVRPDGDGRLLVAELDPAVGQARIRDALPGVLVADCRAGALLVCHRTDGSLVLWWNR</sequence>
<dbReference type="PANTHER" id="PTHR34512:SF30">
    <property type="entry name" value="OUTER MEMBRANE PROTEIN ASSEMBLY FACTOR BAMB"/>
    <property type="match status" value="1"/>
</dbReference>
<dbReference type="Pfam" id="PF13360">
    <property type="entry name" value="PQQ_2"/>
    <property type="match status" value="1"/>
</dbReference>
<dbReference type="SUPFAM" id="SSF50998">
    <property type="entry name" value="Quinoprotein alcohol dehydrogenase-like"/>
    <property type="match status" value="1"/>
</dbReference>
<dbReference type="STRING" id="227316.GA0070604_1539"/>
<dbReference type="Gene3D" id="2.130.10.10">
    <property type="entry name" value="YVTN repeat-like/Quinoprotein amine dehydrogenase"/>
    <property type="match status" value="1"/>
</dbReference>
<protein>
    <submittedName>
        <fullName evidence="2">Outer membrane protein assembly factor BamB, contains PQQ-like beta-propeller repeat</fullName>
    </submittedName>
</protein>
<evidence type="ECO:0000313" key="2">
    <source>
        <dbReference type="EMBL" id="SCL47688.1"/>
    </source>
</evidence>
<organism evidence="2 3">
    <name type="scientific">Micromonospora eburnea</name>
    <dbReference type="NCBI Taxonomy" id="227316"/>
    <lineage>
        <taxon>Bacteria</taxon>
        <taxon>Bacillati</taxon>
        <taxon>Actinomycetota</taxon>
        <taxon>Actinomycetes</taxon>
        <taxon>Micromonosporales</taxon>
        <taxon>Micromonosporaceae</taxon>
        <taxon>Micromonospora</taxon>
    </lineage>
</organism>
<dbReference type="InterPro" id="IPR011047">
    <property type="entry name" value="Quinoprotein_ADH-like_sf"/>
</dbReference>
<dbReference type="PANTHER" id="PTHR34512">
    <property type="entry name" value="CELL SURFACE PROTEIN"/>
    <property type="match status" value="1"/>
</dbReference>
<evidence type="ECO:0000313" key="3">
    <source>
        <dbReference type="Proteomes" id="UP000199696"/>
    </source>
</evidence>
<accession>A0A1C6U1A5</accession>
<feature type="domain" description="Pyrrolo-quinoline quinone repeat" evidence="1">
    <location>
        <begin position="121"/>
        <end position="339"/>
    </location>
</feature>